<dbReference type="PhylomeDB" id="B8LZC7"/>
<dbReference type="InterPro" id="IPR053221">
    <property type="entry name" value="Burnettramic_acid_biosynth"/>
</dbReference>
<evidence type="ECO:0000313" key="2">
    <source>
        <dbReference type="Proteomes" id="UP000001745"/>
    </source>
</evidence>
<gene>
    <name evidence="1" type="ORF">TSTA_089160</name>
</gene>
<evidence type="ECO:0000313" key="1">
    <source>
        <dbReference type="EMBL" id="EED21680.1"/>
    </source>
</evidence>
<name>B8LZC7_TALSN</name>
<protein>
    <submittedName>
        <fullName evidence="1">Uncharacterized protein</fullName>
    </submittedName>
</protein>
<accession>B8LZC7</accession>
<proteinExistence type="predicted"/>
<dbReference type="AlphaFoldDB" id="B8LZC7"/>
<dbReference type="GeneID" id="8104883"/>
<organism evidence="1 2">
    <name type="scientific">Talaromyces stipitatus (strain ATCC 10500 / CBS 375.48 / QM 6759 / NRRL 1006)</name>
    <name type="common">Penicillium stipitatum</name>
    <dbReference type="NCBI Taxonomy" id="441959"/>
    <lineage>
        <taxon>Eukaryota</taxon>
        <taxon>Fungi</taxon>
        <taxon>Dikarya</taxon>
        <taxon>Ascomycota</taxon>
        <taxon>Pezizomycotina</taxon>
        <taxon>Eurotiomycetes</taxon>
        <taxon>Eurotiomycetidae</taxon>
        <taxon>Eurotiales</taxon>
        <taxon>Trichocomaceae</taxon>
        <taxon>Talaromyces</taxon>
        <taxon>Talaromyces sect. Talaromyces</taxon>
    </lineage>
</organism>
<dbReference type="HOGENOM" id="CLU_1327159_0_0_1"/>
<reference evidence="2" key="1">
    <citation type="journal article" date="2015" name="Genome Announc.">
        <title>Genome sequence of the AIDS-associated pathogen Penicillium marneffei (ATCC18224) and its near taxonomic relative Talaromyces stipitatus (ATCC10500).</title>
        <authorList>
            <person name="Nierman W.C."/>
            <person name="Fedorova-Abrams N.D."/>
            <person name="Andrianopoulos A."/>
        </authorList>
    </citation>
    <scope>NUCLEOTIDE SEQUENCE [LARGE SCALE GENOMIC DNA]</scope>
    <source>
        <strain evidence="2">ATCC 10500 / CBS 375.48 / QM 6759 / NRRL 1006</strain>
    </source>
</reference>
<dbReference type="InParanoid" id="B8LZC7"/>
<sequence>MPQASAYYRVDKPLLSHLQTSYTPQIVVAGNGIDQVQSNEVINHIEQQHDGDTIKVERGPEFNYANNLNQDEVIRELDEIIDSARLAPTEETKAIIRDLTAWAGQPPVQPIPRLPCPFIIPQRRPRKRGRGFVRACAPVLADCGVSEGLFLQLLEDYDRVNEASHWIEVFYIAGSVLSLVPNLAAQITSAVVQVVADRARELQKRHR</sequence>
<dbReference type="VEuPathDB" id="FungiDB:TSTA_089160"/>
<dbReference type="PANTHER" id="PTHR38887:SF1">
    <property type="entry name" value="RAS MODIFICATION PROTEIN ERF4"/>
    <property type="match status" value="1"/>
</dbReference>
<dbReference type="RefSeq" id="XP_002478643.1">
    <property type="nucleotide sequence ID" value="XM_002478598.1"/>
</dbReference>
<keyword evidence="2" id="KW-1185">Reference proteome</keyword>
<dbReference type="EMBL" id="EQ962653">
    <property type="protein sequence ID" value="EED21680.1"/>
    <property type="molecule type" value="Genomic_DNA"/>
</dbReference>
<dbReference type="Proteomes" id="UP000001745">
    <property type="component" value="Unassembled WGS sequence"/>
</dbReference>
<dbReference type="PANTHER" id="PTHR38887">
    <property type="entry name" value="CHROMOSOME 21, WHOLE GENOME SHOTGUN SEQUENCE"/>
    <property type="match status" value="1"/>
</dbReference>
<dbReference type="OrthoDB" id="3433125at2759"/>